<keyword evidence="8" id="KW-1185">Reference proteome</keyword>
<feature type="transmembrane region" description="Helical" evidence="7">
    <location>
        <begin position="273"/>
        <end position="294"/>
    </location>
</feature>
<evidence type="ECO:0000256" key="3">
    <source>
        <dbReference type="ARBA" id="ARBA00022597"/>
    </source>
</evidence>
<proteinExistence type="inferred from homology"/>
<evidence type="ECO:0000256" key="4">
    <source>
        <dbReference type="ARBA" id="ARBA00022692"/>
    </source>
</evidence>
<accession>A0ABM0JCE0</accession>
<dbReference type="Proteomes" id="UP000694888">
    <property type="component" value="Unplaced"/>
</dbReference>
<evidence type="ECO:0000256" key="2">
    <source>
        <dbReference type="ARBA" id="ARBA00009976"/>
    </source>
</evidence>
<keyword evidence="3" id="KW-0813">Transport</keyword>
<dbReference type="InterPro" id="IPR037185">
    <property type="entry name" value="EmrE-like"/>
</dbReference>
<evidence type="ECO:0000256" key="6">
    <source>
        <dbReference type="ARBA" id="ARBA00023136"/>
    </source>
</evidence>
<keyword evidence="3" id="KW-0762">Sugar transport</keyword>
<keyword evidence="6 7" id="KW-0472">Membrane</keyword>
<organism evidence="8 9">
    <name type="scientific">Aplysia californica</name>
    <name type="common">California sea hare</name>
    <dbReference type="NCBI Taxonomy" id="6500"/>
    <lineage>
        <taxon>Eukaryota</taxon>
        <taxon>Metazoa</taxon>
        <taxon>Spiralia</taxon>
        <taxon>Lophotrochozoa</taxon>
        <taxon>Mollusca</taxon>
        <taxon>Gastropoda</taxon>
        <taxon>Heterobranchia</taxon>
        <taxon>Euthyneura</taxon>
        <taxon>Tectipleura</taxon>
        <taxon>Aplysiida</taxon>
        <taxon>Aplysioidea</taxon>
        <taxon>Aplysiidae</taxon>
        <taxon>Aplysia</taxon>
    </lineage>
</organism>
<feature type="transmembrane region" description="Helical" evidence="7">
    <location>
        <begin position="12"/>
        <end position="32"/>
    </location>
</feature>
<comment type="similarity">
    <text evidence="2">Belongs to the nucleotide-sugar transporter family. SLC35A subfamily.</text>
</comment>
<dbReference type="NCBIfam" id="TIGR00803">
    <property type="entry name" value="nst"/>
    <property type="match status" value="1"/>
</dbReference>
<evidence type="ECO:0000313" key="9">
    <source>
        <dbReference type="RefSeq" id="XP_005090456.1"/>
    </source>
</evidence>
<dbReference type="GeneID" id="101846261"/>
<feature type="transmembrane region" description="Helical" evidence="7">
    <location>
        <begin position="138"/>
        <end position="157"/>
    </location>
</feature>
<evidence type="ECO:0000256" key="7">
    <source>
        <dbReference type="SAM" id="Phobius"/>
    </source>
</evidence>
<evidence type="ECO:0000313" key="8">
    <source>
        <dbReference type="Proteomes" id="UP000694888"/>
    </source>
</evidence>
<feature type="transmembrane region" description="Helical" evidence="7">
    <location>
        <begin position="108"/>
        <end position="126"/>
    </location>
</feature>
<comment type="subcellular location">
    <subcellularLocation>
        <location evidence="1">Membrane</location>
        <topology evidence="1">Multi-pass membrane protein</topology>
    </subcellularLocation>
</comment>
<feature type="transmembrane region" description="Helical" evidence="7">
    <location>
        <begin position="44"/>
        <end position="65"/>
    </location>
</feature>
<dbReference type="Pfam" id="PF04142">
    <property type="entry name" value="Nuc_sug_transp"/>
    <property type="match status" value="1"/>
</dbReference>
<keyword evidence="4 7" id="KW-0812">Transmembrane</keyword>
<reference evidence="9" key="1">
    <citation type="submission" date="2025-08" db="UniProtKB">
        <authorList>
            <consortium name="RefSeq"/>
        </authorList>
    </citation>
    <scope>IDENTIFICATION</scope>
</reference>
<dbReference type="RefSeq" id="XP_005090456.1">
    <property type="nucleotide sequence ID" value="XM_005090399.3"/>
</dbReference>
<dbReference type="PIRSF" id="PIRSF005799">
    <property type="entry name" value="UDP-gal_transpt"/>
    <property type="match status" value="1"/>
</dbReference>
<protein>
    <submittedName>
        <fullName evidence="9">Probable UDP-sugar transporter protein SLC35A4</fullName>
    </submittedName>
</protein>
<feature type="transmembrane region" description="Helical" evidence="7">
    <location>
        <begin position="203"/>
        <end position="227"/>
    </location>
</feature>
<feature type="transmembrane region" description="Helical" evidence="7">
    <location>
        <begin position="77"/>
        <end position="102"/>
    </location>
</feature>
<feature type="transmembrane region" description="Helical" evidence="7">
    <location>
        <begin position="300"/>
        <end position="318"/>
    </location>
</feature>
<dbReference type="InterPro" id="IPR007271">
    <property type="entry name" value="Nuc_sug_transpt"/>
</dbReference>
<feature type="transmembrane region" description="Helical" evidence="7">
    <location>
        <begin position="247"/>
        <end position="266"/>
    </location>
</feature>
<feature type="transmembrane region" description="Helical" evidence="7">
    <location>
        <begin position="169"/>
        <end position="191"/>
    </location>
</feature>
<gene>
    <name evidence="9" type="primary">LOC101846261</name>
</gene>
<name>A0ABM0JCE0_APLCA</name>
<dbReference type="SUPFAM" id="SSF103481">
    <property type="entry name" value="Multidrug resistance efflux transporter EmrE"/>
    <property type="match status" value="1"/>
</dbReference>
<dbReference type="PANTHER" id="PTHR10231">
    <property type="entry name" value="NUCLEOTIDE-SUGAR TRANSMEMBRANE TRANSPORTER"/>
    <property type="match status" value="1"/>
</dbReference>
<evidence type="ECO:0000256" key="1">
    <source>
        <dbReference type="ARBA" id="ARBA00004141"/>
    </source>
</evidence>
<sequence length="319" mass="35843">MSIMRGMNKPYVVIWTVIILGEVLMYGGYGILVNLSKVNGRLPYLPSSFVLCTEILKMIICLVILWSEKRKEMSRSITLYSALPFAVPALCYCVNNNLAVVLQSHMDPATYMVLGNLKIVSTAVLYKFIMKKHIKTTKWFAVGLLATGGVLNSYTALQAKSLSLSEIHATWQGMLLLCCYCFISGFSGVYTEYILKQNFELSVYYQNALLYMFGVVFNSAVWIIQALRQTTVTKDTQELYIFNGYSVFTWALIITQAATGLIMSLIMKHLNNLVRLFIVSSSPLVTTMLAHVFFSLHVPFEFVLSGISVAAAIFLYSYN</sequence>
<evidence type="ECO:0000256" key="5">
    <source>
        <dbReference type="ARBA" id="ARBA00022989"/>
    </source>
</evidence>
<keyword evidence="5 7" id="KW-1133">Transmembrane helix</keyword>